<name>A0A316W5H6_9BASI</name>
<dbReference type="PANTHER" id="PTHR43853:SF5">
    <property type="entry name" value="ACETYL-COA C-ACETYLTRANSFERASE"/>
    <property type="match status" value="1"/>
</dbReference>
<comment type="catalytic activity">
    <reaction evidence="6">
        <text>an acyl-CoA + acetyl-CoA = a 3-oxoacyl-CoA + CoA</text>
        <dbReference type="Rhea" id="RHEA:21564"/>
        <dbReference type="ChEBI" id="CHEBI:57287"/>
        <dbReference type="ChEBI" id="CHEBI:57288"/>
        <dbReference type="ChEBI" id="CHEBI:58342"/>
        <dbReference type="ChEBI" id="CHEBI:90726"/>
        <dbReference type="EC" id="2.3.1.16"/>
    </reaction>
</comment>
<dbReference type="GeneID" id="37034988"/>
<keyword evidence="3 8" id="KW-0808">Transferase</keyword>
<evidence type="ECO:0000259" key="9">
    <source>
        <dbReference type="Pfam" id="PF00108"/>
    </source>
</evidence>
<evidence type="ECO:0000256" key="3">
    <source>
        <dbReference type="ARBA" id="ARBA00022679"/>
    </source>
</evidence>
<dbReference type="InterPro" id="IPR020616">
    <property type="entry name" value="Thiolase_N"/>
</dbReference>
<evidence type="ECO:0000259" key="10">
    <source>
        <dbReference type="Pfam" id="PF02803"/>
    </source>
</evidence>
<accession>A0A316W5H6</accession>
<evidence type="ECO:0000256" key="8">
    <source>
        <dbReference type="RuleBase" id="RU003557"/>
    </source>
</evidence>
<dbReference type="InterPro" id="IPR016039">
    <property type="entry name" value="Thiolase-like"/>
</dbReference>
<feature type="domain" description="Thiolase C-terminal" evidence="10">
    <location>
        <begin position="292"/>
        <end position="411"/>
    </location>
</feature>
<dbReference type="InterPro" id="IPR020613">
    <property type="entry name" value="Thiolase_CS"/>
</dbReference>
<dbReference type="Gene3D" id="3.40.47.10">
    <property type="match status" value="2"/>
</dbReference>
<dbReference type="EMBL" id="KZ819357">
    <property type="protein sequence ID" value="PWN45117.1"/>
    <property type="molecule type" value="Genomic_DNA"/>
</dbReference>
<sequence>MAFRPTSLVRSTGLSSILKKRPDDVVFTTALRTPVARMGKGFKHAYPEELLAFVLQKTRERLEAQGVDIKVIEDICTGTVLAELGGAKSGRLAALHAGMPIETAYYTTNRQCASSLQSITNIANSIRTGEIKCGVATGMESMTRDWETKAIPVKLSPAMAKSPSQHARDCMMSMGLTSENVASRYNIDRKRQDEFALQSQLRAAKAQEDGRLAEEIVPIDVRWVDEDGTETTKLVSRDEGVRKGTTYESLAKLKPVFKENGGSTAGNSSQVSDGAVALTLARRDVAEQAGMQILGRWIGTATKGVRPDEMGIGPAISTPKLLERLGLSAKDVDLWELNEAFASQALMTIDTLGLDQSKVNVKGGAIALGHPLGASGGRLITSLLTELRRTGQSVGVATLCCGTGYGKSTLIVAE</sequence>
<comment type="pathway">
    <text evidence="1">Lipid metabolism; fatty acid metabolism.</text>
</comment>
<evidence type="ECO:0000313" key="11">
    <source>
        <dbReference type="EMBL" id="PWN45117.1"/>
    </source>
</evidence>
<dbReference type="InterPro" id="IPR020617">
    <property type="entry name" value="Thiolase_C"/>
</dbReference>
<keyword evidence="12" id="KW-1185">Reference proteome</keyword>
<organism evidence="11 12">
    <name type="scientific">Ceraceosorus guamensis</name>
    <dbReference type="NCBI Taxonomy" id="1522189"/>
    <lineage>
        <taxon>Eukaryota</taxon>
        <taxon>Fungi</taxon>
        <taxon>Dikarya</taxon>
        <taxon>Basidiomycota</taxon>
        <taxon>Ustilaginomycotina</taxon>
        <taxon>Exobasidiomycetes</taxon>
        <taxon>Ceraceosorales</taxon>
        <taxon>Ceraceosoraceae</taxon>
        <taxon>Ceraceosorus</taxon>
    </lineage>
</organism>
<dbReference type="Pfam" id="PF00108">
    <property type="entry name" value="Thiolase_N"/>
    <property type="match status" value="1"/>
</dbReference>
<dbReference type="Proteomes" id="UP000245783">
    <property type="component" value="Unassembled WGS sequence"/>
</dbReference>
<dbReference type="PIRSF" id="PIRSF000429">
    <property type="entry name" value="Ac-CoA_Ac_transf"/>
    <property type="match status" value="1"/>
</dbReference>
<proteinExistence type="inferred from homology"/>
<dbReference type="SUPFAM" id="SSF53901">
    <property type="entry name" value="Thiolase-like"/>
    <property type="match status" value="2"/>
</dbReference>
<dbReference type="STRING" id="1522189.A0A316W5H6"/>
<evidence type="ECO:0000256" key="5">
    <source>
        <dbReference type="ARBA" id="ARBA00024073"/>
    </source>
</evidence>
<evidence type="ECO:0000256" key="7">
    <source>
        <dbReference type="PIRSR" id="PIRSR000429-1"/>
    </source>
</evidence>
<dbReference type="GO" id="GO:0003988">
    <property type="term" value="F:acetyl-CoA C-acyltransferase activity"/>
    <property type="evidence" value="ECO:0007669"/>
    <property type="project" value="UniProtKB-EC"/>
</dbReference>
<evidence type="ECO:0000313" key="12">
    <source>
        <dbReference type="Proteomes" id="UP000245783"/>
    </source>
</evidence>
<evidence type="ECO:0000256" key="4">
    <source>
        <dbReference type="ARBA" id="ARBA00023315"/>
    </source>
</evidence>
<dbReference type="AlphaFoldDB" id="A0A316W5H6"/>
<feature type="active site" description="Proton acceptor" evidence="7">
    <location>
        <position position="370"/>
    </location>
</feature>
<dbReference type="GO" id="GO:0010124">
    <property type="term" value="P:phenylacetate catabolic process"/>
    <property type="evidence" value="ECO:0007669"/>
    <property type="project" value="TreeGrafter"/>
</dbReference>
<dbReference type="RefSeq" id="XP_025372277.1">
    <property type="nucleotide sequence ID" value="XM_025513118.1"/>
</dbReference>
<evidence type="ECO:0000256" key="1">
    <source>
        <dbReference type="ARBA" id="ARBA00004872"/>
    </source>
</evidence>
<dbReference type="InterPro" id="IPR002155">
    <property type="entry name" value="Thiolase"/>
</dbReference>
<evidence type="ECO:0000256" key="6">
    <source>
        <dbReference type="ARBA" id="ARBA00047605"/>
    </source>
</evidence>
<dbReference type="PANTHER" id="PTHR43853">
    <property type="entry name" value="3-KETOACYL-COA THIOLASE, PEROXISOMAL"/>
    <property type="match status" value="1"/>
</dbReference>
<dbReference type="InterPro" id="IPR050215">
    <property type="entry name" value="Thiolase-like_sf_Thiolase"/>
</dbReference>
<dbReference type="PROSITE" id="PS00737">
    <property type="entry name" value="THIOLASE_2"/>
    <property type="match status" value="1"/>
</dbReference>
<dbReference type="GO" id="GO:0006635">
    <property type="term" value="P:fatty acid beta-oxidation"/>
    <property type="evidence" value="ECO:0007669"/>
    <property type="project" value="TreeGrafter"/>
</dbReference>
<feature type="active site" description="Acyl-thioester intermediate" evidence="7">
    <location>
        <position position="112"/>
    </location>
</feature>
<feature type="domain" description="Thiolase N-terminal" evidence="9">
    <location>
        <begin position="25"/>
        <end position="283"/>
    </location>
</feature>
<keyword evidence="4 8" id="KW-0012">Acyltransferase</keyword>
<dbReference type="GO" id="GO:0005777">
    <property type="term" value="C:peroxisome"/>
    <property type="evidence" value="ECO:0007669"/>
    <property type="project" value="TreeGrafter"/>
</dbReference>
<dbReference type="Pfam" id="PF02803">
    <property type="entry name" value="Thiolase_C"/>
    <property type="match status" value="1"/>
</dbReference>
<dbReference type="InParanoid" id="A0A316W5H6"/>
<feature type="active site" description="Proton acceptor" evidence="7">
    <location>
        <position position="400"/>
    </location>
</feature>
<protein>
    <recommendedName>
        <fullName evidence="5">acetyl-CoA C-acyltransferase</fullName>
        <ecNumber evidence="5">2.3.1.16</ecNumber>
    </recommendedName>
</protein>
<dbReference type="NCBIfam" id="TIGR01930">
    <property type="entry name" value="AcCoA-C-Actrans"/>
    <property type="match status" value="1"/>
</dbReference>
<reference evidence="11 12" key="1">
    <citation type="journal article" date="2018" name="Mol. Biol. Evol.">
        <title>Broad Genomic Sampling Reveals a Smut Pathogenic Ancestry of the Fungal Clade Ustilaginomycotina.</title>
        <authorList>
            <person name="Kijpornyongpan T."/>
            <person name="Mondo S.J."/>
            <person name="Barry K."/>
            <person name="Sandor L."/>
            <person name="Lee J."/>
            <person name="Lipzen A."/>
            <person name="Pangilinan J."/>
            <person name="LaButti K."/>
            <person name="Hainaut M."/>
            <person name="Henrissat B."/>
            <person name="Grigoriev I.V."/>
            <person name="Spatafora J.W."/>
            <person name="Aime M.C."/>
        </authorList>
    </citation>
    <scope>NUCLEOTIDE SEQUENCE [LARGE SCALE GENOMIC DNA]</scope>
    <source>
        <strain evidence="11 12">MCA 4658</strain>
    </source>
</reference>
<comment type="similarity">
    <text evidence="2 8">Belongs to the thiolase-like superfamily. Thiolase family.</text>
</comment>
<dbReference type="OrthoDB" id="5404651at2759"/>
<gene>
    <name evidence="11" type="ORF">IE81DRAFT_320730</name>
</gene>
<dbReference type="PROSITE" id="PS00099">
    <property type="entry name" value="THIOLASE_3"/>
    <property type="match status" value="1"/>
</dbReference>
<dbReference type="InterPro" id="IPR020610">
    <property type="entry name" value="Thiolase_AS"/>
</dbReference>
<dbReference type="CDD" id="cd00751">
    <property type="entry name" value="thiolase"/>
    <property type="match status" value="1"/>
</dbReference>
<dbReference type="EC" id="2.3.1.16" evidence="5"/>
<evidence type="ECO:0000256" key="2">
    <source>
        <dbReference type="ARBA" id="ARBA00010982"/>
    </source>
</evidence>